<feature type="transmembrane region" description="Helical" evidence="1">
    <location>
        <begin position="38"/>
        <end position="58"/>
    </location>
</feature>
<reference evidence="2 3" key="1">
    <citation type="submission" date="2024-07" db="EMBL/GenBank/DDBJ databases">
        <authorList>
            <person name="Thanompreechachai J."/>
            <person name="Duangmal K."/>
        </authorList>
    </citation>
    <scope>NUCLEOTIDE SEQUENCE [LARGE SCALE GENOMIC DNA]</scope>
    <source>
        <strain evidence="2 3">TBRC 1896</strain>
    </source>
</reference>
<name>A0ABV4HXZ2_9ACTN</name>
<organism evidence="2 3">
    <name type="scientific">Kineococcus mangrovi</name>
    <dbReference type="NCBI Taxonomy" id="1660183"/>
    <lineage>
        <taxon>Bacteria</taxon>
        <taxon>Bacillati</taxon>
        <taxon>Actinomycetota</taxon>
        <taxon>Actinomycetes</taxon>
        <taxon>Kineosporiales</taxon>
        <taxon>Kineosporiaceae</taxon>
        <taxon>Kineococcus</taxon>
    </lineage>
</organism>
<evidence type="ECO:0000313" key="2">
    <source>
        <dbReference type="EMBL" id="MEZ0491287.1"/>
    </source>
</evidence>
<feature type="transmembrane region" description="Helical" evidence="1">
    <location>
        <begin position="14"/>
        <end position="32"/>
    </location>
</feature>
<keyword evidence="1" id="KW-0472">Membrane</keyword>
<keyword evidence="1" id="KW-0812">Transmembrane</keyword>
<dbReference type="RefSeq" id="WP_370717340.1">
    <property type="nucleotide sequence ID" value="NZ_JBGGTQ010000002.1"/>
</dbReference>
<keyword evidence="3" id="KW-1185">Reference proteome</keyword>
<accession>A0ABV4HXZ2</accession>
<dbReference type="EMBL" id="JBGGTQ010000002">
    <property type="protein sequence ID" value="MEZ0491287.1"/>
    <property type="molecule type" value="Genomic_DNA"/>
</dbReference>
<dbReference type="Proteomes" id="UP001566476">
    <property type="component" value="Unassembled WGS sequence"/>
</dbReference>
<keyword evidence="1" id="KW-1133">Transmembrane helix</keyword>
<evidence type="ECO:0008006" key="4">
    <source>
        <dbReference type="Google" id="ProtNLM"/>
    </source>
</evidence>
<comment type="caution">
    <text evidence="2">The sequence shown here is derived from an EMBL/GenBank/DDBJ whole genome shotgun (WGS) entry which is preliminary data.</text>
</comment>
<sequence>MADRRNPDPQHRSTFRAGAWVLLLVGLTVNVAGSLGFLPLAAGVAGGVVVAVAVAGLVRGRRRTRRTRS</sequence>
<proteinExistence type="predicted"/>
<evidence type="ECO:0000256" key="1">
    <source>
        <dbReference type="SAM" id="Phobius"/>
    </source>
</evidence>
<gene>
    <name evidence="2" type="ORF">AB2L28_03455</name>
</gene>
<evidence type="ECO:0000313" key="3">
    <source>
        <dbReference type="Proteomes" id="UP001566476"/>
    </source>
</evidence>
<protein>
    <recommendedName>
        <fullName evidence="4">Secreted protein with PEP-CTERM sorting signal</fullName>
    </recommendedName>
</protein>